<gene>
    <name evidence="9" type="ORF">GCM10010151_31180</name>
</gene>
<feature type="transmembrane region" description="Helical" evidence="7">
    <location>
        <begin position="771"/>
        <end position="792"/>
    </location>
</feature>
<evidence type="ECO:0000256" key="1">
    <source>
        <dbReference type="ARBA" id="ARBA00004651"/>
    </source>
</evidence>
<comment type="similarity">
    <text evidence="6">Belongs to the ABC-4 integral membrane protein family.</text>
</comment>
<feature type="domain" description="ABC3 transporter permease C-terminal" evidence="8">
    <location>
        <begin position="232"/>
        <end position="350"/>
    </location>
</feature>
<feature type="transmembrane region" description="Helical" evidence="7">
    <location>
        <begin position="407"/>
        <end position="429"/>
    </location>
</feature>
<evidence type="ECO:0000256" key="5">
    <source>
        <dbReference type="ARBA" id="ARBA00023136"/>
    </source>
</evidence>
<evidence type="ECO:0000256" key="7">
    <source>
        <dbReference type="SAM" id="Phobius"/>
    </source>
</evidence>
<feature type="transmembrane region" description="Helical" evidence="7">
    <location>
        <begin position="676"/>
        <end position="701"/>
    </location>
</feature>
<reference evidence="10" key="1">
    <citation type="journal article" date="2019" name="Int. J. Syst. Evol. Microbiol.">
        <title>The Global Catalogue of Microorganisms (GCM) 10K type strain sequencing project: providing services to taxonomists for standard genome sequencing and annotation.</title>
        <authorList>
            <consortium name="The Broad Institute Genomics Platform"/>
            <consortium name="The Broad Institute Genome Sequencing Center for Infectious Disease"/>
            <person name="Wu L."/>
            <person name="Ma J."/>
        </authorList>
    </citation>
    <scope>NUCLEOTIDE SEQUENCE [LARGE SCALE GENOMIC DNA]</scope>
    <source>
        <strain evidence="10">JCM 3146</strain>
    </source>
</reference>
<proteinExistence type="inferred from homology"/>
<comment type="subcellular location">
    <subcellularLocation>
        <location evidence="1">Cell membrane</location>
        <topology evidence="1">Multi-pass membrane protein</topology>
    </subcellularLocation>
</comment>
<evidence type="ECO:0000313" key="10">
    <source>
        <dbReference type="Proteomes" id="UP001501822"/>
    </source>
</evidence>
<feature type="transmembrane region" description="Helical" evidence="7">
    <location>
        <begin position="721"/>
        <end position="750"/>
    </location>
</feature>
<feature type="transmembrane region" description="Helical" evidence="7">
    <location>
        <begin position="366"/>
        <end position="387"/>
    </location>
</feature>
<evidence type="ECO:0000256" key="2">
    <source>
        <dbReference type="ARBA" id="ARBA00022475"/>
    </source>
</evidence>
<dbReference type="InterPro" id="IPR003838">
    <property type="entry name" value="ABC3_permease_C"/>
</dbReference>
<keyword evidence="3 7" id="KW-0812">Transmembrane</keyword>
<evidence type="ECO:0000313" key="9">
    <source>
        <dbReference type="EMBL" id="GAA0339356.1"/>
    </source>
</evidence>
<evidence type="ECO:0000256" key="3">
    <source>
        <dbReference type="ARBA" id="ARBA00022692"/>
    </source>
</evidence>
<organism evidence="9 10">
    <name type="scientific">Actinoallomurus spadix</name>
    <dbReference type="NCBI Taxonomy" id="79912"/>
    <lineage>
        <taxon>Bacteria</taxon>
        <taxon>Bacillati</taxon>
        <taxon>Actinomycetota</taxon>
        <taxon>Actinomycetes</taxon>
        <taxon>Streptosporangiales</taxon>
        <taxon>Thermomonosporaceae</taxon>
        <taxon>Actinoallomurus</taxon>
    </lineage>
</organism>
<feature type="transmembrane region" description="Helical" evidence="7">
    <location>
        <begin position="324"/>
        <end position="345"/>
    </location>
</feature>
<evidence type="ECO:0000259" key="8">
    <source>
        <dbReference type="Pfam" id="PF02687"/>
    </source>
</evidence>
<dbReference type="EMBL" id="BAAABM010000022">
    <property type="protein sequence ID" value="GAA0339356.1"/>
    <property type="molecule type" value="Genomic_DNA"/>
</dbReference>
<accession>A0ABP3G8H6</accession>
<dbReference type="PANTHER" id="PTHR30572:SF4">
    <property type="entry name" value="ABC TRANSPORTER PERMEASE YTRF"/>
    <property type="match status" value="1"/>
</dbReference>
<dbReference type="Proteomes" id="UP001501822">
    <property type="component" value="Unassembled WGS sequence"/>
</dbReference>
<dbReference type="RefSeq" id="WP_252809324.1">
    <property type="nucleotide sequence ID" value="NZ_BAAABM010000022.1"/>
</dbReference>
<keyword evidence="4 7" id="KW-1133">Transmembrane helix</keyword>
<keyword evidence="10" id="KW-1185">Reference proteome</keyword>
<comment type="caution">
    <text evidence="9">The sequence shown here is derived from an EMBL/GenBank/DDBJ whole genome shotgun (WGS) entry which is preliminary data.</text>
</comment>
<dbReference type="Pfam" id="PF02687">
    <property type="entry name" value="FtsX"/>
    <property type="match status" value="2"/>
</dbReference>
<keyword evidence="5 7" id="KW-0472">Membrane</keyword>
<feature type="transmembrane region" description="Helical" evidence="7">
    <location>
        <begin position="281"/>
        <end position="304"/>
    </location>
</feature>
<sequence>MLSVALHTLRSRWPAFAGTLIALTLGVAMSGAMNLVLAATFHAPVARTVQRYAHAPVVVRPRAADRQDGVSARLISDVSAVARVIPDRDFYVYLPGGGPSRTGRPWSMAGIGGHRLVAGHAPRTAGEIVVGDGGVRPGARVTVLTATRERSYLVAGVTTPAGSDHAVFFTDAEAAALSPRVDALAVDGSPAAVRAAVGDRAEVLDGADRGRAEAGADGARDTLGDTQILLGIAAGVAGFVAIFIVASTFAFAVARRRRELALLRMVGATPRQVRRMLLGEALLIGLIASVAGCVLAPPGARLLAHWLVSHGLAPAGFAVTTSRWPLVIAFGTGMLVALFGVWAASRRAGRVHALEALREAVVDRNVMTGGRWVFGLAALGAGLATMIDQVVSDPAAAGNRKGYTPTIMLLIAGVALLAPLVVPPFARLLTWPLGRMRGACGMVVRAGALTAVRSTAATAAPVLVTVGMAASLLGATATVDADKTAELRHRVGADYLVLPTGGDQLSRVVADRVRAVGGVDVAASAPITVSVRRDGGASRSVPAQAVDPAELTRMSHYEVVSGSLADLRDDSMVVDQDLEARLGDRVTVRLAGGATARLRIAAVLRSGIDGTGAFLTGRYAGNTGPQRLDVRLRPGADRAAVTTALRAATRGLGADVVTARAWVEAANRGHGRNTRLGMLVVLGIALVYCGIAIANTLAMVTMDRARDQALLRLSGATPRQVLGVVAGESVLAVMVGAVLALGVAVLTLAGQWAALRRLSGEALITMPWSPVIGITLACALIALVSALVPAWIGSRARAIDVVGPRE</sequence>
<feature type="transmembrane region" description="Helical" evidence="7">
    <location>
        <begin position="228"/>
        <end position="254"/>
    </location>
</feature>
<evidence type="ECO:0000256" key="4">
    <source>
        <dbReference type="ARBA" id="ARBA00022989"/>
    </source>
</evidence>
<dbReference type="PANTHER" id="PTHR30572">
    <property type="entry name" value="MEMBRANE COMPONENT OF TRANSPORTER-RELATED"/>
    <property type="match status" value="1"/>
</dbReference>
<keyword evidence="2" id="KW-1003">Cell membrane</keyword>
<name>A0ABP3G8H6_9ACTN</name>
<feature type="domain" description="ABC3 transporter permease C-terminal" evidence="8">
    <location>
        <begin position="680"/>
        <end position="792"/>
    </location>
</feature>
<protein>
    <submittedName>
        <fullName evidence="9">ABC transporter permease</fullName>
    </submittedName>
</protein>
<dbReference type="InterPro" id="IPR050250">
    <property type="entry name" value="Macrolide_Exporter_MacB"/>
</dbReference>
<evidence type="ECO:0000256" key="6">
    <source>
        <dbReference type="ARBA" id="ARBA00038076"/>
    </source>
</evidence>